<dbReference type="SMART" id="SM00949">
    <property type="entry name" value="PAZ"/>
    <property type="match status" value="1"/>
</dbReference>
<evidence type="ECO:0000256" key="12">
    <source>
        <dbReference type="ARBA" id="ARBA00022842"/>
    </source>
</evidence>
<evidence type="ECO:0000256" key="5">
    <source>
        <dbReference type="ARBA" id="ARBA00022723"/>
    </source>
</evidence>
<evidence type="ECO:0000256" key="8">
    <source>
        <dbReference type="ARBA" id="ARBA00022759"/>
    </source>
</evidence>
<keyword evidence="15" id="KW-0464">Manganese</keyword>
<evidence type="ECO:0000256" key="9">
    <source>
        <dbReference type="ARBA" id="ARBA00022801"/>
    </source>
</evidence>
<dbReference type="SUPFAM" id="SSF52540">
    <property type="entry name" value="P-loop containing nucleoside triphosphate hydrolases"/>
    <property type="match status" value="1"/>
</dbReference>
<evidence type="ECO:0000256" key="18">
    <source>
        <dbReference type="SAM" id="MobiDB-lite"/>
    </source>
</evidence>
<dbReference type="InterPro" id="IPR000999">
    <property type="entry name" value="RNase_III_dom"/>
</dbReference>
<dbReference type="PANTHER" id="PTHR14950">
    <property type="entry name" value="DICER-RELATED"/>
    <property type="match status" value="1"/>
</dbReference>
<dbReference type="FunFam" id="2.170.260.10:FF:000004">
    <property type="entry name" value="Dicer-like 104"/>
    <property type="match status" value="1"/>
</dbReference>
<evidence type="ECO:0000256" key="16">
    <source>
        <dbReference type="ARBA" id="ARBA00023242"/>
    </source>
</evidence>
<dbReference type="InterPro" id="IPR036085">
    <property type="entry name" value="PAZ_dom_sf"/>
</dbReference>
<evidence type="ECO:0000256" key="1">
    <source>
        <dbReference type="ARBA" id="ARBA00001936"/>
    </source>
</evidence>
<evidence type="ECO:0000256" key="17">
    <source>
        <dbReference type="ARBA" id="ARBA00035116"/>
    </source>
</evidence>
<comment type="caution">
    <text evidence="23">The sequence shown here is derived from an EMBL/GenBank/DDBJ whole genome shotgun (WGS) entry which is preliminary data.</text>
</comment>
<dbReference type="GO" id="GO:0004525">
    <property type="term" value="F:ribonuclease III activity"/>
    <property type="evidence" value="ECO:0007669"/>
    <property type="project" value="InterPro"/>
</dbReference>
<dbReference type="Gene3D" id="3.40.50.300">
    <property type="entry name" value="P-loop containing nucleotide triphosphate hydrolases"/>
    <property type="match status" value="2"/>
</dbReference>
<comment type="cofactor">
    <cofactor evidence="1">
        <name>Mn(2+)</name>
        <dbReference type="ChEBI" id="CHEBI:29035"/>
    </cofactor>
</comment>
<evidence type="ECO:0000256" key="15">
    <source>
        <dbReference type="ARBA" id="ARBA00023211"/>
    </source>
</evidence>
<feature type="domain" description="RNase III" evidence="19">
    <location>
        <begin position="1169"/>
        <end position="1341"/>
    </location>
</feature>
<dbReference type="InterPro" id="IPR014001">
    <property type="entry name" value="Helicase_ATP-bd"/>
</dbReference>
<evidence type="ECO:0000259" key="20">
    <source>
        <dbReference type="PROSITE" id="PS50821"/>
    </source>
</evidence>
<evidence type="ECO:0000313" key="23">
    <source>
        <dbReference type="EMBL" id="KAG2293030.1"/>
    </source>
</evidence>
<dbReference type="GO" id="GO:0004386">
    <property type="term" value="F:helicase activity"/>
    <property type="evidence" value="ECO:0007669"/>
    <property type="project" value="UniProtKB-KW"/>
</dbReference>
<dbReference type="GO" id="GO:0005524">
    <property type="term" value="F:ATP binding"/>
    <property type="evidence" value="ECO:0007669"/>
    <property type="project" value="UniProtKB-KW"/>
</dbReference>
<dbReference type="InterPro" id="IPR011545">
    <property type="entry name" value="DEAD/DEAH_box_helicase_dom"/>
</dbReference>
<dbReference type="GO" id="GO:0010267">
    <property type="term" value="P:ta-siRNA processing"/>
    <property type="evidence" value="ECO:0007669"/>
    <property type="project" value="UniProtKB-ARBA"/>
</dbReference>
<dbReference type="OrthoDB" id="6513042at2759"/>
<sequence>MNLHQFPLHQNRSTMNPDHLSVYIIIYPSYDQPTTRSTDASVNSATPIQLQAIVHYATFTITPQQNIHGISISFNVLKDLAPANFLVFGLGWDAPGRMAAIYSAAVMARNRKKPGVTHVFSTLTGELRSFDGEDEETKEKRKEKKKILVLFFADTWWKNSVQTRTRINMVLTRLAFSHSQRSNIAHWLVAGRKKENSLFISALETLIPFEEESLYPSLSPFSMEGDEPRGGGAGSDSLSVKRKFSEIDDDSSPMNGSSEWKVYEVAQTRNSIAVLETGIDKFGVINLLIKPMPSSDSPKRFIICLAPTVILVKQHCCEIREHVNLKVEDYYGAKGVDKWTSHRWEEELSKNEVLVMTPQIFLDALRGGFLKVEMVRLLVIDECHRTTGNHPYAMIMKEFYHKATDKPRMFGLTTTAAIRKDQVSELENLMDSQIFNPQGKKGMDKFGTNVKEGPVFYDPPPLCRLELKDKLRTSHLKFDASLLSLLQEMEKGNCQDVEENKFKAYQKRLSNDYHDILHCLHSLGLICAHLAAEICLEKILETETYNECSMVCKEFLSDVLSTLGLFLQQEEKDPVDLQQDNPSAVISELVSPKLQELFHLLDSLRGEMQKPCLIIVERIITAEVIERYLKKQASLGYLYVLYLVGDNASTHALAQKMQDSFHVGKVNLVFIADVVEEGFHMPDCSCMVCFDLPKTVCSYSQSQELAEQSNSKSIMFLERGNPSQRDHLYDLMRRQVPKETPNRRLCPPPEANGQDVKENGTTVIPDPNTTVHDEPAPKEQSANKRLCQLQVLDKNLLQCSAKEKAASSKSKSSSSAAGSKKRKELHGTTRANALSGIWGENLDGAIFQAYKLDFWSNISGDAYSSFSLLIESTLADDVGNVEMGLYLVRKYIKASVSPSGQIRLSQEEMVKAKCFQQFFFNGMFGKLFVGSKSLGTKREFLLQTDTSSLWHPSFMFLMLPVETSDLVSSATVDWSAINSCACVVDFLKKNSLLELQVGEENHCNTSSGQEGTQKKDTETNLIHFANASSDKNSIEEIVVIAIHTGRIYSIVEAVKDSSAMSPFEDEASLEYATYAEYFNKKYGIVLAHPNQPLLKLKQSHHAHNLLVNFNDEVIEKKEPKGGIVRKTKPNIHAHLPPELLVRIDVPRSVIKSIYLLPSVMHRLESLTLASQLREEIGCSIDNFSISSTSVLEALTTLTSAEAFSMERLELLGDSVLKYVVSCSLYLKYPNKDEGQLSRERQSIISNSNLHRLATDRKLQGYIRNGAFEPRRWTAPGQCSLFPVPCKCGIDSREVPLEPRFFTENMTIKIGKSCDMGHRWTVSKSVSDCAEALIGAYYVSGGLTAALHMMKWLGLDVEFDRELVNEAINRVSLRCYIPKDDELTELETKIRREFSSKFLLKEAITHSSVHESYSYERLEFLGDSVLDFLITRHLFNTYEKTGPGEMTDLRSACVNNENFAQVAVKNNLHTHLQRCATVLETQLKEYLKSFSKPDETGRTIPSIQGPKALGDMVESIAGALLIDTRLDLEEVWKVFEPLLSPLVTPDKLQLPPFRELNELCDSLGYFFRVKCANDGVKAQAMIQLQLDDILLTGDGSEQTNKLALGKAASHLLKQLEMRNISRKTGNGDDQSSMDIKLACNLSDRETPSSDSVEMQGTVVPVIGPINMKKGGPRGTLHEFCKKHLWPMPTFDTLEDKSRTPFEFTDGNEKRTSFSSFISTITLRIPNREAVMYSGEARPDKKSSFDSAVVELLYELERRMILTIKKVK</sequence>
<reference evidence="23 24" key="1">
    <citation type="submission" date="2020-02" db="EMBL/GenBank/DDBJ databases">
        <authorList>
            <person name="Ma Q."/>
            <person name="Huang Y."/>
            <person name="Song X."/>
            <person name="Pei D."/>
        </authorList>
    </citation>
    <scope>NUCLEOTIDE SEQUENCE [LARGE SCALE GENOMIC DNA]</scope>
    <source>
        <strain evidence="23">Sxm20200214</strain>
        <tissue evidence="23">Leaf</tissue>
    </source>
</reference>
<dbReference type="FunFam" id="3.30.160.20:FF:000038">
    <property type="entry name" value="Dicer-like 104"/>
    <property type="match status" value="1"/>
</dbReference>
<keyword evidence="4" id="KW-0540">Nuclease</keyword>
<keyword evidence="10" id="KW-0347">Helicase</keyword>
<feature type="region of interest" description="Disordered" evidence="18">
    <location>
        <begin position="735"/>
        <end position="781"/>
    </location>
</feature>
<dbReference type="PROSITE" id="PS51194">
    <property type="entry name" value="HELICASE_CTER"/>
    <property type="match status" value="1"/>
</dbReference>
<feature type="domain" description="Helicase ATP-binding" evidence="21">
    <location>
        <begin position="262"/>
        <end position="434"/>
    </location>
</feature>
<evidence type="ECO:0000313" key="24">
    <source>
        <dbReference type="Proteomes" id="UP000886595"/>
    </source>
</evidence>
<keyword evidence="8" id="KW-0255">Endonuclease</keyword>
<dbReference type="EMBL" id="JAAMPC010000009">
    <property type="protein sequence ID" value="KAG2293030.1"/>
    <property type="molecule type" value="Genomic_DNA"/>
</dbReference>
<dbReference type="FunFam" id="1.10.1520.10:FF:000008">
    <property type="entry name" value="Dicer-like 104"/>
    <property type="match status" value="1"/>
</dbReference>
<comment type="similarity">
    <text evidence="17">Belongs to the helicase family. Dicer subfamily.</text>
</comment>
<feature type="region of interest" description="Disordered" evidence="18">
    <location>
        <begin position="803"/>
        <end position="826"/>
    </location>
</feature>
<keyword evidence="13" id="KW-0694">RNA-binding</keyword>
<dbReference type="SUPFAM" id="SSF69065">
    <property type="entry name" value="RNase III domain-like"/>
    <property type="match status" value="2"/>
</dbReference>
<dbReference type="FunFam" id="1.10.1520.10:FF:000004">
    <property type="entry name" value="Endoribonuclease dicer-like 1"/>
    <property type="match status" value="1"/>
</dbReference>
<dbReference type="PROSITE" id="PS00517">
    <property type="entry name" value="RNASE_3_1"/>
    <property type="match status" value="1"/>
</dbReference>
<evidence type="ECO:0000256" key="2">
    <source>
        <dbReference type="ARBA" id="ARBA00001946"/>
    </source>
</evidence>
<dbReference type="InterPro" id="IPR001650">
    <property type="entry name" value="Helicase_C-like"/>
</dbReference>
<dbReference type="PROSITE" id="PS51192">
    <property type="entry name" value="HELICASE_ATP_BIND_1"/>
    <property type="match status" value="1"/>
</dbReference>
<accession>A0A8X7RRN0</accession>
<evidence type="ECO:0000256" key="11">
    <source>
        <dbReference type="ARBA" id="ARBA00022840"/>
    </source>
</evidence>
<dbReference type="GO" id="GO:0005634">
    <property type="term" value="C:nucleus"/>
    <property type="evidence" value="ECO:0007669"/>
    <property type="project" value="UniProtKB-SubCell"/>
</dbReference>
<dbReference type="GO" id="GO:0046872">
    <property type="term" value="F:metal ion binding"/>
    <property type="evidence" value="ECO:0007669"/>
    <property type="project" value="UniProtKB-KW"/>
</dbReference>
<dbReference type="Pfam" id="PF00271">
    <property type="entry name" value="Helicase_C"/>
    <property type="match status" value="1"/>
</dbReference>
<dbReference type="CDD" id="cd18034">
    <property type="entry name" value="DEXHc_dicer"/>
    <property type="match status" value="1"/>
</dbReference>
<dbReference type="Proteomes" id="UP000886595">
    <property type="component" value="Unassembled WGS sequence"/>
</dbReference>
<dbReference type="Pfam" id="PF00636">
    <property type="entry name" value="Ribonuclease_3"/>
    <property type="match status" value="2"/>
</dbReference>
<keyword evidence="6" id="KW-0677">Repeat</keyword>
<dbReference type="CDD" id="cd00593">
    <property type="entry name" value="RIBOc"/>
    <property type="match status" value="2"/>
</dbReference>
<organism evidence="23 24">
    <name type="scientific">Brassica carinata</name>
    <name type="common">Ethiopian mustard</name>
    <name type="synonym">Abyssinian cabbage</name>
    <dbReference type="NCBI Taxonomy" id="52824"/>
    <lineage>
        <taxon>Eukaryota</taxon>
        <taxon>Viridiplantae</taxon>
        <taxon>Streptophyta</taxon>
        <taxon>Embryophyta</taxon>
        <taxon>Tracheophyta</taxon>
        <taxon>Spermatophyta</taxon>
        <taxon>Magnoliopsida</taxon>
        <taxon>eudicotyledons</taxon>
        <taxon>Gunneridae</taxon>
        <taxon>Pentapetalae</taxon>
        <taxon>rosids</taxon>
        <taxon>malvids</taxon>
        <taxon>Brassicales</taxon>
        <taxon>Brassicaceae</taxon>
        <taxon>Brassiceae</taxon>
        <taxon>Brassica</taxon>
    </lineage>
</organism>
<dbReference type="Pfam" id="PF00270">
    <property type="entry name" value="DEAD"/>
    <property type="match status" value="1"/>
</dbReference>
<keyword evidence="14" id="KW-0943">RNA-mediated gene silencing</keyword>
<feature type="compositionally biased region" description="Low complexity" evidence="18">
    <location>
        <begin position="807"/>
        <end position="818"/>
    </location>
</feature>
<keyword evidence="9" id="KW-0378">Hydrolase</keyword>
<evidence type="ECO:0000256" key="13">
    <source>
        <dbReference type="ARBA" id="ARBA00022884"/>
    </source>
</evidence>
<dbReference type="InterPro" id="IPR027417">
    <property type="entry name" value="P-loop_NTPase"/>
</dbReference>
<dbReference type="Gene3D" id="1.10.1520.10">
    <property type="entry name" value="Ribonuclease III domain"/>
    <property type="match status" value="2"/>
</dbReference>
<dbReference type="InterPro" id="IPR003100">
    <property type="entry name" value="PAZ_dom"/>
</dbReference>
<dbReference type="Pfam" id="PF02170">
    <property type="entry name" value="PAZ"/>
    <property type="match status" value="1"/>
</dbReference>
<feature type="compositionally biased region" description="Polar residues" evidence="18">
    <location>
        <begin position="759"/>
        <end position="770"/>
    </location>
</feature>
<gene>
    <name evidence="23" type="ORF">Bca52824_039699</name>
</gene>
<dbReference type="SUPFAM" id="SSF101690">
    <property type="entry name" value="PAZ domain"/>
    <property type="match status" value="1"/>
</dbReference>
<evidence type="ECO:0000256" key="14">
    <source>
        <dbReference type="ARBA" id="ARBA00023158"/>
    </source>
</evidence>
<evidence type="ECO:0000256" key="4">
    <source>
        <dbReference type="ARBA" id="ARBA00022722"/>
    </source>
</evidence>
<evidence type="ECO:0000259" key="22">
    <source>
        <dbReference type="PROSITE" id="PS51194"/>
    </source>
</evidence>
<name>A0A8X7RRN0_BRACI</name>
<feature type="domain" description="PAZ" evidence="20">
    <location>
        <begin position="1020"/>
        <end position="1144"/>
    </location>
</feature>
<evidence type="ECO:0000256" key="7">
    <source>
        <dbReference type="ARBA" id="ARBA00022741"/>
    </source>
</evidence>
<comment type="cofactor">
    <cofactor evidence="2">
        <name>Mg(2+)</name>
        <dbReference type="ChEBI" id="CHEBI:18420"/>
    </cofactor>
</comment>
<keyword evidence="5" id="KW-0479">Metal-binding</keyword>
<evidence type="ECO:0000256" key="10">
    <source>
        <dbReference type="ARBA" id="ARBA00022806"/>
    </source>
</evidence>
<keyword evidence="24" id="KW-1185">Reference proteome</keyword>
<dbReference type="PROSITE" id="PS50142">
    <property type="entry name" value="RNASE_3_2"/>
    <property type="match status" value="2"/>
</dbReference>
<dbReference type="Gene3D" id="2.170.260.10">
    <property type="entry name" value="paz domain"/>
    <property type="match status" value="1"/>
</dbReference>
<evidence type="ECO:0000259" key="21">
    <source>
        <dbReference type="PROSITE" id="PS51192"/>
    </source>
</evidence>
<dbReference type="GO" id="GO:0003723">
    <property type="term" value="F:RNA binding"/>
    <property type="evidence" value="ECO:0007669"/>
    <property type="project" value="UniProtKB-KW"/>
</dbReference>
<evidence type="ECO:0000259" key="19">
    <source>
        <dbReference type="PROSITE" id="PS50142"/>
    </source>
</evidence>
<keyword evidence="16" id="KW-0539">Nucleus</keyword>
<feature type="domain" description="RNase III" evidence="19">
    <location>
        <begin position="1382"/>
        <end position="1524"/>
    </location>
</feature>
<keyword evidence="12" id="KW-0460">Magnesium</keyword>
<evidence type="ECO:0000256" key="3">
    <source>
        <dbReference type="ARBA" id="ARBA00004123"/>
    </source>
</evidence>
<dbReference type="SMART" id="SM00535">
    <property type="entry name" value="RIBOc"/>
    <property type="match status" value="2"/>
</dbReference>
<dbReference type="GO" id="GO:0005737">
    <property type="term" value="C:cytoplasm"/>
    <property type="evidence" value="ECO:0007669"/>
    <property type="project" value="TreeGrafter"/>
</dbReference>
<feature type="domain" description="Helicase C-terminal" evidence="22">
    <location>
        <begin position="596"/>
        <end position="748"/>
    </location>
</feature>
<dbReference type="InterPro" id="IPR036389">
    <property type="entry name" value="RNase_III_sf"/>
</dbReference>
<dbReference type="Gene3D" id="3.30.160.20">
    <property type="match status" value="1"/>
</dbReference>
<protein>
    <submittedName>
        <fullName evidence="23">Uncharacterized protein</fullName>
    </submittedName>
</protein>
<keyword evidence="7" id="KW-0547">Nucleotide-binding</keyword>
<dbReference type="PROSITE" id="PS50821">
    <property type="entry name" value="PAZ"/>
    <property type="match status" value="1"/>
</dbReference>
<keyword evidence="11" id="KW-0067">ATP-binding</keyword>
<comment type="subcellular location">
    <subcellularLocation>
        <location evidence="3">Nucleus</location>
    </subcellularLocation>
</comment>
<evidence type="ECO:0000256" key="6">
    <source>
        <dbReference type="ARBA" id="ARBA00022737"/>
    </source>
</evidence>
<dbReference type="PANTHER" id="PTHR14950:SF46">
    <property type="entry name" value="ENDORIBONUCLEASE DICER HOMOLOG 3"/>
    <property type="match status" value="1"/>
</dbReference>
<proteinExistence type="inferred from homology"/>
<dbReference type="SMART" id="SM00487">
    <property type="entry name" value="DEXDc"/>
    <property type="match status" value="1"/>
</dbReference>